<dbReference type="OrthoDB" id="5850563at2759"/>
<feature type="chain" id="PRO_5035681916" evidence="1">
    <location>
        <begin position="26"/>
        <end position="214"/>
    </location>
</feature>
<dbReference type="Proteomes" id="UP000783686">
    <property type="component" value="Unassembled WGS sequence"/>
</dbReference>
<protein>
    <submittedName>
        <fullName evidence="2">Uncharacterized protein</fullName>
    </submittedName>
</protein>
<evidence type="ECO:0000256" key="1">
    <source>
        <dbReference type="SAM" id="SignalP"/>
    </source>
</evidence>
<feature type="signal peptide" evidence="1">
    <location>
        <begin position="1"/>
        <end position="25"/>
    </location>
</feature>
<keyword evidence="3" id="KW-1185">Reference proteome</keyword>
<comment type="caution">
    <text evidence="2">The sequence shown here is derived from an EMBL/GenBank/DDBJ whole genome shotgun (WGS) entry which is preliminary data.</text>
</comment>
<dbReference type="EMBL" id="CAJFDH010000005">
    <property type="protein sequence ID" value="CAD5223201.1"/>
    <property type="molecule type" value="Genomic_DNA"/>
</dbReference>
<keyword evidence="1" id="KW-0732">Signal</keyword>
<name>A0A811L7T1_9BILA</name>
<evidence type="ECO:0000313" key="2">
    <source>
        <dbReference type="EMBL" id="CAD5223201.1"/>
    </source>
</evidence>
<gene>
    <name evidence="2" type="ORF">BOKJ2_LOCUS10025</name>
</gene>
<sequence>MAMLKSSIVILFLVFRLCNIRIVHGCLATVPGEGAGTGPSTPSNACVDGPTNTAGITIYQIQTQNIFTYATATAHCTSCPSGSRQFYNSASTADYTDALNNNQAIATVQCDTPANLCICQASGTCCTPGATPPDEVHLIPYCSAGSCQVYAVLQGADDASIMCGGTTYTVQTTTMVNSGAFPTADSVSCSGCNQIRNDVCQKPIVTGPSPAATG</sequence>
<accession>A0A811L7T1</accession>
<dbReference type="AlphaFoldDB" id="A0A811L7T1"/>
<reference evidence="2" key="1">
    <citation type="submission" date="2020-09" db="EMBL/GenBank/DDBJ databases">
        <authorList>
            <person name="Kikuchi T."/>
        </authorList>
    </citation>
    <scope>NUCLEOTIDE SEQUENCE</scope>
    <source>
        <strain evidence="2">SH1</strain>
    </source>
</reference>
<dbReference type="EMBL" id="CAJFCW020000005">
    <property type="protein sequence ID" value="CAG9117353.1"/>
    <property type="molecule type" value="Genomic_DNA"/>
</dbReference>
<dbReference type="Proteomes" id="UP000614601">
    <property type="component" value="Unassembled WGS sequence"/>
</dbReference>
<evidence type="ECO:0000313" key="3">
    <source>
        <dbReference type="Proteomes" id="UP000614601"/>
    </source>
</evidence>
<organism evidence="2 3">
    <name type="scientific">Bursaphelenchus okinawaensis</name>
    <dbReference type="NCBI Taxonomy" id="465554"/>
    <lineage>
        <taxon>Eukaryota</taxon>
        <taxon>Metazoa</taxon>
        <taxon>Ecdysozoa</taxon>
        <taxon>Nematoda</taxon>
        <taxon>Chromadorea</taxon>
        <taxon>Rhabditida</taxon>
        <taxon>Tylenchina</taxon>
        <taxon>Tylenchomorpha</taxon>
        <taxon>Aphelenchoidea</taxon>
        <taxon>Aphelenchoididae</taxon>
        <taxon>Bursaphelenchus</taxon>
    </lineage>
</organism>
<proteinExistence type="predicted"/>